<dbReference type="InterPro" id="IPR016181">
    <property type="entry name" value="Acyl_CoA_acyltransferase"/>
</dbReference>
<gene>
    <name evidence="2" type="ORF">LTR82_018158</name>
    <name evidence="3" type="ORF">LTR91_024962</name>
</gene>
<comment type="caution">
    <text evidence="3">The sequence shown here is derived from an EMBL/GenBank/DDBJ whole genome shotgun (WGS) entry which is preliminary data.</text>
</comment>
<dbReference type="Pfam" id="PF13508">
    <property type="entry name" value="Acetyltransf_7"/>
    <property type="match status" value="1"/>
</dbReference>
<proteinExistence type="predicted"/>
<organism evidence="3 4">
    <name type="scientific">Friedmanniomyces endolithicus</name>
    <dbReference type="NCBI Taxonomy" id="329885"/>
    <lineage>
        <taxon>Eukaryota</taxon>
        <taxon>Fungi</taxon>
        <taxon>Dikarya</taxon>
        <taxon>Ascomycota</taxon>
        <taxon>Pezizomycotina</taxon>
        <taxon>Dothideomycetes</taxon>
        <taxon>Dothideomycetidae</taxon>
        <taxon>Mycosphaerellales</taxon>
        <taxon>Teratosphaeriaceae</taxon>
        <taxon>Friedmanniomyces</taxon>
    </lineage>
</organism>
<evidence type="ECO:0000313" key="4">
    <source>
        <dbReference type="Proteomes" id="UP001175353"/>
    </source>
</evidence>
<dbReference type="Proteomes" id="UP001168146">
    <property type="component" value="Unassembled WGS sequence"/>
</dbReference>
<reference evidence="2" key="1">
    <citation type="submission" date="2021-12" db="EMBL/GenBank/DDBJ databases">
        <title>Black yeast isolated from Biological Soil Crust.</title>
        <authorList>
            <person name="Kurbessoian T."/>
        </authorList>
    </citation>
    <scope>NUCLEOTIDE SEQUENCE</scope>
    <source>
        <strain evidence="2">CCFEE 5208</strain>
    </source>
</reference>
<dbReference type="InterPro" id="IPR052523">
    <property type="entry name" value="Trichothecene_AcTrans"/>
</dbReference>
<name>A0AAN6H157_9PEZI</name>
<dbReference type="EMBL" id="JAUJLE010000691">
    <property type="protein sequence ID" value="KAK0951483.1"/>
    <property type="molecule type" value="Genomic_DNA"/>
</dbReference>
<keyword evidence="4" id="KW-1185">Reference proteome</keyword>
<feature type="domain" description="N-acetyltransferase" evidence="1">
    <location>
        <begin position="56"/>
        <end position="201"/>
    </location>
</feature>
<dbReference type="PANTHER" id="PTHR42791:SF14">
    <property type="entry name" value="N-ACETYLTRANSFERASE DOMAIN-CONTAINING PROTEIN"/>
    <property type="match status" value="1"/>
</dbReference>
<sequence length="207" mass="23238">MSKYTVSNASLSDLPAFTACQFRAFANGPLHAIIFPNPTDAKERHTKAIVDDGDEVVFLKATDNSTGDIVGGIKWCFYRRGYNYTTSTARPSPESYSTENGAYRQDVLNAVVQKRVEMVNGPHALLDLLFTDPDHQHQGIGSELVHWGCGEADRTNMTAIVEASPAGRRMYEKHGFVVHEFSNLKLEQWTDKPLLPQYFMVRQSKPR</sequence>
<dbReference type="Proteomes" id="UP001175353">
    <property type="component" value="Unassembled WGS sequence"/>
</dbReference>
<evidence type="ECO:0000313" key="2">
    <source>
        <dbReference type="EMBL" id="KAK0301703.1"/>
    </source>
</evidence>
<dbReference type="AlphaFoldDB" id="A0AAN6H157"/>
<evidence type="ECO:0000259" key="1">
    <source>
        <dbReference type="PROSITE" id="PS51186"/>
    </source>
</evidence>
<dbReference type="PANTHER" id="PTHR42791">
    <property type="entry name" value="GNAT FAMILY ACETYLTRANSFERASE"/>
    <property type="match status" value="1"/>
</dbReference>
<dbReference type="Gene3D" id="3.40.630.30">
    <property type="match status" value="1"/>
</dbReference>
<dbReference type="PROSITE" id="PS51186">
    <property type="entry name" value="GNAT"/>
    <property type="match status" value="1"/>
</dbReference>
<dbReference type="GO" id="GO:0016747">
    <property type="term" value="F:acyltransferase activity, transferring groups other than amino-acyl groups"/>
    <property type="evidence" value="ECO:0007669"/>
    <property type="project" value="InterPro"/>
</dbReference>
<accession>A0AAN6H157</accession>
<dbReference type="InterPro" id="IPR000182">
    <property type="entry name" value="GNAT_dom"/>
</dbReference>
<dbReference type="CDD" id="cd04301">
    <property type="entry name" value="NAT_SF"/>
    <property type="match status" value="1"/>
</dbReference>
<dbReference type="SUPFAM" id="SSF55729">
    <property type="entry name" value="Acyl-CoA N-acyltransferases (Nat)"/>
    <property type="match status" value="1"/>
</dbReference>
<reference evidence="3" key="2">
    <citation type="submission" date="2023-06" db="EMBL/GenBank/DDBJ databases">
        <title>Black Yeasts Isolated from many extreme environments.</title>
        <authorList>
            <person name="Coleine C."/>
            <person name="Stajich J.E."/>
            <person name="Selbmann L."/>
        </authorList>
    </citation>
    <scope>NUCLEOTIDE SEQUENCE</scope>
    <source>
        <strain evidence="3">CCFEE 5200</strain>
    </source>
</reference>
<evidence type="ECO:0000313" key="3">
    <source>
        <dbReference type="EMBL" id="KAK0951483.1"/>
    </source>
</evidence>
<dbReference type="EMBL" id="JASUXU010000292">
    <property type="protein sequence ID" value="KAK0301703.1"/>
    <property type="molecule type" value="Genomic_DNA"/>
</dbReference>
<protein>
    <recommendedName>
        <fullName evidence="1">N-acetyltransferase domain-containing protein</fullName>
    </recommendedName>
</protein>